<comment type="subcellular location">
    <subcellularLocation>
        <location evidence="1">Mitochondrion</location>
    </subcellularLocation>
</comment>
<keyword evidence="6" id="KW-1185">Reference proteome</keyword>
<evidence type="ECO:0000313" key="6">
    <source>
        <dbReference type="Proteomes" id="UP001345013"/>
    </source>
</evidence>
<dbReference type="InterPro" id="IPR011990">
    <property type="entry name" value="TPR-like_helical_dom_sf"/>
</dbReference>
<feature type="region of interest" description="Disordered" evidence="4">
    <location>
        <begin position="34"/>
        <end position="64"/>
    </location>
</feature>
<dbReference type="Pfam" id="PF12921">
    <property type="entry name" value="ATP13"/>
    <property type="match status" value="1"/>
</dbReference>
<evidence type="ECO:0000256" key="3">
    <source>
        <dbReference type="ARBA" id="ARBA00023128"/>
    </source>
</evidence>
<evidence type="ECO:0000256" key="4">
    <source>
        <dbReference type="SAM" id="MobiDB-lite"/>
    </source>
</evidence>
<comment type="caution">
    <text evidence="5">The sequence shown here is derived from an EMBL/GenBank/DDBJ whole genome shotgun (WGS) entry which is preliminary data.</text>
</comment>
<dbReference type="EMBL" id="JAVRRG010000005">
    <property type="protein sequence ID" value="KAK5100858.1"/>
    <property type="molecule type" value="Genomic_DNA"/>
</dbReference>
<organism evidence="5 6">
    <name type="scientific">Lithohypha guttulata</name>
    <dbReference type="NCBI Taxonomy" id="1690604"/>
    <lineage>
        <taxon>Eukaryota</taxon>
        <taxon>Fungi</taxon>
        <taxon>Dikarya</taxon>
        <taxon>Ascomycota</taxon>
        <taxon>Pezizomycotina</taxon>
        <taxon>Eurotiomycetes</taxon>
        <taxon>Chaetothyriomycetidae</taxon>
        <taxon>Chaetothyriales</taxon>
        <taxon>Trichomeriaceae</taxon>
        <taxon>Lithohypha</taxon>
    </lineage>
</organism>
<dbReference type="Gene3D" id="1.25.40.10">
    <property type="entry name" value="Tetratricopeptide repeat domain"/>
    <property type="match status" value="1"/>
</dbReference>
<evidence type="ECO:0000256" key="1">
    <source>
        <dbReference type="ARBA" id="ARBA00004173"/>
    </source>
</evidence>
<name>A0ABR0KMZ4_9EURO</name>
<dbReference type="InterPro" id="IPR024319">
    <property type="entry name" value="ATPase_expression_mit"/>
</dbReference>
<accession>A0ABR0KMZ4</accession>
<gene>
    <name evidence="5" type="ORF">LTR24_000705</name>
</gene>
<keyword evidence="3" id="KW-0496">Mitochondrion</keyword>
<reference evidence="5 6" key="1">
    <citation type="submission" date="2023-08" db="EMBL/GenBank/DDBJ databases">
        <title>Black Yeasts Isolated from many extreme environments.</title>
        <authorList>
            <person name="Coleine C."/>
            <person name="Stajich J.E."/>
            <person name="Selbmann L."/>
        </authorList>
    </citation>
    <scope>NUCLEOTIDE SEQUENCE [LARGE SCALE GENOMIC DNA]</scope>
    <source>
        <strain evidence="5 6">CCFEE 5885</strain>
    </source>
</reference>
<evidence type="ECO:0000256" key="2">
    <source>
        <dbReference type="ARBA" id="ARBA00022946"/>
    </source>
</evidence>
<evidence type="ECO:0000313" key="5">
    <source>
        <dbReference type="EMBL" id="KAK5100858.1"/>
    </source>
</evidence>
<dbReference type="Proteomes" id="UP001345013">
    <property type="component" value="Unassembled WGS sequence"/>
</dbReference>
<keyword evidence="2" id="KW-0809">Transit peptide</keyword>
<proteinExistence type="predicted"/>
<protein>
    <submittedName>
        <fullName evidence="5">Uncharacterized protein</fullName>
    </submittedName>
</protein>
<sequence length="713" mass="81281">MQAVLPLARSVRNVAITASRSRIPHLEYHILRKLDRPRRSNRQNHASRQQRRHRSSAAGDSLSYPTWSPAGFNSFLEDDSATSPAPSSLNPAQLRRISPRSPNVDFIANQIVQPSSSDTTGYVSLDSSSSSTADGISVSKLLQEANPERLLAWLSLHIAGKAFLAVANANEFDQAFCALDPDILVEPFKQAQRYLRESSRNTDKELHFERSLVNRLRHFASSIDYILVTRQESGMPLTLNACRHALKCAASVGDVRMASHIWDIVMPTNKVDPDLGCYNAYLHAHVWNLAHSEIASVSLRNYKRNLDLRSKLWRPRNLLGYRVSPDGLQQDPDWALRARVLAIFQDISNNGFVTNEETFTNLMIGLARAGDVAGVDSVLKSVWNIDVNALDSFDEEELESPTYYAESHPLKPSAKLLFAIVHAYSVNNSAAKAWTILDYTSRNYALDIPEAVWTELFEYTYVLSKYRSKARRDQGQSAGKIPRTEPENIYSTMIDAPHNVKPNAVMLSMRAKNFRDRRILDKNLDTLRHLEKNMMQHLENLQLMVDTITALSRDPRGITENGMISQKFIEFRRDFQMAFLIAIQQYDTLVLETQRSLREDDWAGSGKQQIWQRERLPKMVEEFQAYMPKSVEYKTRTGHVSLSFARSREQAQEKWSVRSLLFEATLIWRMFDSTDLFHLADQLRLLPQELDAAHSRRSLQHRPLATGKVKVSL</sequence>